<evidence type="ECO:0000256" key="6">
    <source>
        <dbReference type="ARBA" id="ARBA00023136"/>
    </source>
</evidence>
<keyword evidence="3 8" id="KW-0813">Transport</keyword>
<dbReference type="PANTHER" id="PTHR11730:SF6">
    <property type="entry name" value="AMMONIUM TRANSPORTER"/>
    <property type="match status" value="1"/>
</dbReference>
<dbReference type="GO" id="GO:0005886">
    <property type="term" value="C:plasma membrane"/>
    <property type="evidence" value="ECO:0007669"/>
    <property type="project" value="UniProtKB-SubCell"/>
</dbReference>
<evidence type="ECO:0000256" key="2">
    <source>
        <dbReference type="ARBA" id="ARBA00005887"/>
    </source>
</evidence>
<keyword evidence="6 8" id="KW-0472">Membrane</keyword>
<comment type="subcellular location">
    <subcellularLocation>
        <location evidence="8">Cell membrane</location>
        <topology evidence="8">Multi-pass membrane protein</topology>
    </subcellularLocation>
    <subcellularLocation>
        <location evidence="1">Membrane</location>
        <topology evidence="1">Multi-pass membrane protein</topology>
    </subcellularLocation>
</comment>
<evidence type="ECO:0000256" key="8">
    <source>
        <dbReference type="RuleBase" id="RU362002"/>
    </source>
</evidence>
<gene>
    <name evidence="11" type="ORF">ASEP1449_LOCUS5016</name>
</gene>
<dbReference type="PANTHER" id="PTHR11730">
    <property type="entry name" value="AMMONIUM TRANSPORTER"/>
    <property type="match status" value="1"/>
</dbReference>
<evidence type="ECO:0000313" key="11">
    <source>
        <dbReference type="EMBL" id="CAD9813191.1"/>
    </source>
</evidence>
<dbReference type="FunFam" id="1.10.3430.10:FF:000016">
    <property type="entry name" value="Ammonium transporter"/>
    <property type="match status" value="1"/>
</dbReference>
<name>A0A7S2UC38_9STRA</name>
<evidence type="ECO:0000256" key="5">
    <source>
        <dbReference type="ARBA" id="ARBA00022989"/>
    </source>
</evidence>
<feature type="compositionally biased region" description="Basic and acidic residues" evidence="9">
    <location>
        <begin position="479"/>
        <end position="494"/>
    </location>
</feature>
<dbReference type="InterPro" id="IPR029020">
    <property type="entry name" value="Ammonium/urea_transptr"/>
</dbReference>
<dbReference type="NCBIfam" id="TIGR00836">
    <property type="entry name" value="amt"/>
    <property type="match status" value="1"/>
</dbReference>
<keyword evidence="4 8" id="KW-0812">Transmembrane</keyword>
<feature type="transmembrane region" description="Helical" evidence="8">
    <location>
        <begin position="421"/>
        <end position="445"/>
    </location>
</feature>
<keyword evidence="5 8" id="KW-1133">Transmembrane helix</keyword>
<feature type="transmembrane region" description="Helical" evidence="8">
    <location>
        <begin position="345"/>
        <end position="367"/>
    </location>
</feature>
<evidence type="ECO:0000256" key="3">
    <source>
        <dbReference type="ARBA" id="ARBA00022448"/>
    </source>
</evidence>
<dbReference type="InterPro" id="IPR001905">
    <property type="entry name" value="Ammonium_transpt"/>
</dbReference>
<evidence type="ECO:0000256" key="4">
    <source>
        <dbReference type="ARBA" id="ARBA00022692"/>
    </source>
</evidence>
<reference evidence="11" key="1">
    <citation type="submission" date="2021-01" db="EMBL/GenBank/DDBJ databases">
        <authorList>
            <person name="Corre E."/>
            <person name="Pelletier E."/>
            <person name="Niang G."/>
            <person name="Scheremetjew M."/>
            <person name="Finn R."/>
            <person name="Kale V."/>
            <person name="Holt S."/>
            <person name="Cochrane G."/>
            <person name="Meng A."/>
            <person name="Brown T."/>
            <person name="Cohen L."/>
        </authorList>
    </citation>
    <scope>NUCLEOTIDE SEQUENCE</scope>
    <source>
        <strain evidence="11">CCMP2084</strain>
    </source>
</reference>
<evidence type="ECO:0000256" key="1">
    <source>
        <dbReference type="ARBA" id="ARBA00004141"/>
    </source>
</evidence>
<dbReference type="Pfam" id="PF00909">
    <property type="entry name" value="Ammonium_transp"/>
    <property type="match status" value="1"/>
</dbReference>
<organism evidence="11">
    <name type="scientific">Attheya septentrionalis</name>
    <dbReference type="NCBI Taxonomy" id="420275"/>
    <lineage>
        <taxon>Eukaryota</taxon>
        <taxon>Sar</taxon>
        <taxon>Stramenopiles</taxon>
        <taxon>Ochrophyta</taxon>
        <taxon>Bacillariophyta</taxon>
        <taxon>Coscinodiscophyceae</taxon>
        <taxon>Chaetocerotophycidae</taxon>
        <taxon>Chaetocerotales</taxon>
        <taxon>Attheyaceae</taxon>
        <taxon>Attheya</taxon>
    </lineage>
</organism>
<dbReference type="InterPro" id="IPR024041">
    <property type="entry name" value="NH4_transpt_AmtB-like_dom"/>
</dbReference>
<dbReference type="GO" id="GO:0008519">
    <property type="term" value="F:ammonium channel activity"/>
    <property type="evidence" value="ECO:0007669"/>
    <property type="project" value="InterPro"/>
</dbReference>
<evidence type="ECO:0000256" key="7">
    <source>
        <dbReference type="ARBA" id="ARBA00023177"/>
    </source>
</evidence>
<feature type="transmembrane region" description="Helical" evidence="8">
    <location>
        <begin position="135"/>
        <end position="154"/>
    </location>
</feature>
<dbReference type="GO" id="GO:0097272">
    <property type="term" value="P:ammonium homeostasis"/>
    <property type="evidence" value="ECO:0007669"/>
    <property type="project" value="TreeGrafter"/>
</dbReference>
<evidence type="ECO:0000259" key="10">
    <source>
        <dbReference type="Pfam" id="PF00909"/>
    </source>
</evidence>
<feature type="transmembrane region" description="Helical" evidence="8">
    <location>
        <begin position="161"/>
        <end position="182"/>
    </location>
</feature>
<feature type="region of interest" description="Disordered" evidence="9">
    <location>
        <begin position="476"/>
        <end position="527"/>
    </location>
</feature>
<feature type="transmembrane region" description="Helical" evidence="8">
    <location>
        <begin position="285"/>
        <end position="310"/>
    </location>
</feature>
<accession>A0A7S2UC38</accession>
<comment type="similarity">
    <text evidence="2 8">Belongs to the ammonia transporter channel (TC 1.A.11.2) family.</text>
</comment>
<keyword evidence="7 8" id="KW-0924">Ammonia transport</keyword>
<feature type="transmembrane region" description="Helical" evidence="8">
    <location>
        <begin position="202"/>
        <end position="225"/>
    </location>
</feature>
<dbReference type="Gene3D" id="1.10.3430.10">
    <property type="entry name" value="Ammonium transporter AmtB like domains"/>
    <property type="match status" value="1"/>
</dbReference>
<feature type="transmembrane region" description="Helical" evidence="8">
    <location>
        <begin position="374"/>
        <end position="395"/>
    </location>
</feature>
<feature type="transmembrane region" description="Helical" evidence="8">
    <location>
        <begin position="246"/>
        <end position="265"/>
    </location>
</feature>
<feature type="domain" description="Ammonium transporter AmtB-like" evidence="10">
    <location>
        <begin position="53"/>
        <end position="473"/>
    </location>
</feature>
<proteinExistence type="inferred from homology"/>
<protein>
    <recommendedName>
        <fullName evidence="8">Ammonium transporter</fullName>
    </recommendedName>
</protein>
<dbReference type="AlphaFoldDB" id="A0A7S2UC38"/>
<feature type="transmembrane region" description="Helical" evidence="8">
    <location>
        <begin position="84"/>
        <end position="106"/>
    </location>
</feature>
<evidence type="ECO:0000256" key="9">
    <source>
        <dbReference type="SAM" id="MobiDB-lite"/>
    </source>
</evidence>
<feature type="transmembrane region" description="Helical" evidence="8">
    <location>
        <begin position="51"/>
        <end position="72"/>
    </location>
</feature>
<sequence length="545" mass="58826">MAESAIFKTCSSQFNSTTELAGLLECIVTTQESTFASKNDTQDLADGIDSFYLIFAGALVYFMQTGFAMLCAGSIRAKNVKNVLLWNLLDSCGGGIAFWMTGYAFIYGGDDLGKKTFVGNTDFFLRNDGIRLENWFFQFAFACALSSIVAGTVAERCKMTAYLFYSFFLVGFVYPVVAHAFWSTNGFLSNTAADPLWGSGAIDLAGSGPVHMTGGVTALVAAIILGPRMGRFYDRDGVPLEEPKEIPPHSVTLQFLGTFCLWFGWYGFNPGSVLGISSAEKGQVAALVAVNTTLSACAGALSAMFTSTLLEERRTGVVTYDLGKTMNGCLTGLVAITAGCATVETWAAVVIGIIAGWFYLIGSYLLVKFKIDDAVDAIPVHMVGGAWGVIAAGLFTTPELREAAFGDGDHVGWFYGDGTLIGIQIIAVLFITGWTGVVMGVYFWILNFFGMLRIDPLEEEVGMDLSRHKGSAYTMDGSAKQEHVEELTQKRNESFADSSSHRRGMSFLGDSSHKRKEKKTQDNAKKLAVDEDVGVDLGVDNEVEA</sequence>
<feature type="transmembrane region" description="Helical" evidence="8">
    <location>
        <begin position="322"/>
        <end position="339"/>
    </location>
</feature>
<dbReference type="EMBL" id="HBHQ01007447">
    <property type="protein sequence ID" value="CAD9813191.1"/>
    <property type="molecule type" value="Transcribed_RNA"/>
</dbReference>
<dbReference type="SUPFAM" id="SSF111352">
    <property type="entry name" value="Ammonium transporter"/>
    <property type="match status" value="1"/>
</dbReference>